<feature type="region of interest" description="Disordered" evidence="1">
    <location>
        <begin position="183"/>
        <end position="205"/>
    </location>
</feature>
<protein>
    <submittedName>
        <fullName evidence="2">Uncharacterized protein</fullName>
    </submittedName>
</protein>
<feature type="compositionally biased region" description="Pro residues" evidence="1">
    <location>
        <begin position="22"/>
        <end position="37"/>
    </location>
</feature>
<sequence length="362" mass="39328">MSPSRFSRWGVVFVVPNRPPTWPPPACSRASPGPPGTQTPRGLTDAETQSRRVADWSKQGGVGAAEWTRVEREAVGFIAEWTGCWAGMGMGLGIGEASLSASPSSLNQLWLRIVVLYSPLGLSSLPGTLRLDDNYTDHPLYIRHRVPAIHHPPADPVAKLGLAPPSGSRHHSCRHHASTLPRFTRQLGSPAKRESSPSHSPAGRIRAQYTRDLEETESNNFSTPVRAPAPLCLLSVIEPDSDSLRDCAIGTSTSTSTSICIGCENLHGPPASLSASRSVAYYCEPRALRSRIARHDSRYNGADLRALTSVPYHLEEVFTHPPSHHNIHSFGEAALAARSQEDGFVLELQRGRVRAEEAEPDD</sequence>
<name>A0A370TJM9_9HELO</name>
<dbReference type="Proteomes" id="UP000254866">
    <property type="component" value="Unassembled WGS sequence"/>
</dbReference>
<dbReference type="GeneID" id="43599184"/>
<dbReference type="AlphaFoldDB" id="A0A370TJM9"/>
<evidence type="ECO:0000313" key="2">
    <source>
        <dbReference type="EMBL" id="RDL35723.1"/>
    </source>
</evidence>
<feature type="region of interest" description="Disordered" evidence="1">
    <location>
        <begin position="22"/>
        <end position="46"/>
    </location>
</feature>
<proteinExistence type="predicted"/>
<evidence type="ECO:0000313" key="3">
    <source>
        <dbReference type="Proteomes" id="UP000254866"/>
    </source>
</evidence>
<accession>A0A370TJM9</accession>
<reference evidence="2 3" key="1">
    <citation type="journal article" date="2018" name="IMA Fungus">
        <title>IMA Genome-F 9: Draft genome sequence of Annulohypoxylon stygium, Aspergillus mulundensis, Berkeleyomyces basicola (syn. Thielaviopsis basicola), Ceratocystis smalleyi, two Cercospora beticola strains, Coleophoma cylindrospora, Fusarium fracticaudum, Phialophora cf. hyalina, and Morchella septimelata.</title>
        <authorList>
            <person name="Wingfield B.D."/>
            <person name="Bills G.F."/>
            <person name="Dong Y."/>
            <person name="Huang W."/>
            <person name="Nel W.J."/>
            <person name="Swalarsk-Parry B.S."/>
            <person name="Vaghefi N."/>
            <person name="Wilken P.M."/>
            <person name="An Z."/>
            <person name="de Beer Z.W."/>
            <person name="De Vos L."/>
            <person name="Chen L."/>
            <person name="Duong T.A."/>
            <person name="Gao Y."/>
            <person name="Hammerbacher A."/>
            <person name="Kikkert J.R."/>
            <person name="Li Y."/>
            <person name="Li H."/>
            <person name="Li K."/>
            <person name="Li Q."/>
            <person name="Liu X."/>
            <person name="Ma X."/>
            <person name="Naidoo K."/>
            <person name="Pethybridge S.J."/>
            <person name="Sun J."/>
            <person name="Steenkamp E.T."/>
            <person name="van der Nest M.A."/>
            <person name="van Wyk S."/>
            <person name="Wingfield M.J."/>
            <person name="Xiong C."/>
            <person name="Yue Q."/>
            <person name="Zhang X."/>
        </authorList>
    </citation>
    <scope>NUCLEOTIDE SEQUENCE [LARGE SCALE GENOMIC DNA]</scope>
    <source>
        <strain evidence="2 3">BP 5553</strain>
    </source>
</reference>
<gene>
    <name evidence="2" type="ORF">BP5553_06335</name>
</gene>
<dbReference type="EMBL" id="NPIC01000005">
    <property type="protein sequence ID" value="RDL35723.1"/>
    <property type="molecule type" value="Genomic_DNA"/>
</dbReference>
<comment type="caution">
    <text evidence="2">The sequence shown here is derived from an EMBL/GenBank/DDBJ whole genome shotgun (WGS) entry which is preliminary data.</text>
</comment>
<organism evidence="2 3">
    <name type="scientific">Venustampulla echinocandica</name>
    <dbReference type="NCBI Taxonomy" id="2656787"/>
    <lineage>
        <taxon>Eukaryota</taxon>
        <taxon>Fungi</taxon>
        <taxon>Dikarya</taxon>
        <taxon>Ascomycota</taxon>
        <taxon>Pezizomycotina</taxon>
        <taxon>Leotiomycetes</taxon>
        <taxon>Helotiales</taxon>
        <taxon>Pleuroascaceae</taxon>
        <taxon>Venustampulla</taxon>
    </lineage>
</organism>
<evidence type="ECO:0000256" key="1">
    <source>
        <dbReference type="SAM" id="MobiDB-lite"/>
    </source>
</evidence>
<dbReference type="RefSeq" id="XP_031868379.1">
    <property type="nucleotide sequence ID" value="XM_032014958.1"/>
</dbReference>
<keyword evidence="3" id="KW-1185">Reference proteome</keyword>